<gene>
    <name evidence="1" type="ORF">ACFQPC_02170</name>
</gene>
<dbReference type="Proteomes" id="UP001596542">
    <property type="component" value="Unassembled WGS sequence"/>
</dbReference>
<evidence type="ECO:0000313" key="2">
    <source>
        <dbReference type="Proteomes" id="UP001596542"/>
    </source>
</evidence>
<dbReference type="RefSeq" id="WP_382270007.1">
    <property type="nucleotide sequence ID" value="NZ_JBHTBU010000001.1"/>
</dbReference>
<sequence length="93" mass="10299">MKHGYFSSNIHFKPHSLSCDDVFHATTDKPKIDVAMPVHTRQNRFRTIQQAAFSGNAQALDGGDLYLECALPGLATEGANPAKQTIKRNAYHE</sequence>
<comment type="caution">
    <text evidence="1">The sequence shown here is derived from an EMBL/GenBank/DDBJ whole genome shotgun (WGS) entry which is preliminary data.</text>
</comment>
<keyword evidence="2" id="KW-1185">Reference proteome</keyword>
<evidence type="ECO:0008006" key="3">
    <source>
        <dbReference type="Google" id="ProtNLM"/>
    </source>
</evidence>
<protein>
    <recommendedName>
        <fullName evidence="3">Hsp20/alpha crystallin family protein</fullName>
    </recommendedName>
</protein>
<dbReference type="EMBL" id="JBHTBU010000001">
    <property type="protein sequence ID" value="MFC7286832.1"/>
    <property type="molecule type" value="Genomic_DNA"/>
</dbReference>
<name>A0ABW2I769_9BURK</name>
<accession>A0ABW2I769</accession>
<reference evidence="2" key="1">
    <citation type="journal article" date="2019" name="Int. J. Syst. Evol. Microbiol.">
        <title>The Global Catalogue of Microorganisms (GCM) 10K type strain sequencing project: providing services to taxonomists for standard genome sequencing and annotation.</title>
        <authorList>
            <consortium name="The Broad Institute Genomics Platform"/>
            <consortium name="The Broad Institute Genome Sequencing Center for Infectious Disease"/>
            <person name="Wu L."/>
            <person name="Ma J."/>
        </authorList>
    </citation>
    <scope>NUCLEOTIDE SEQUENCE [LARGE SCALE GENOMIC DNA]</scope>
    <source>
        <strain evidence="2">KACC 12508</strain>
    </source>
</reference>
<organism evidence="1 2">
    <name type="scientific">Herminiimonas glaciei</name>
    <dbReference type="NCBI Taxonomy" id="523788"/>
    <lineage>
        <taxon>Bacteria</taxon>
        <taxon>Pseudomonadati</taxon>
        <taxon>Pseudomonadota</taxon>
        <taxon>Betaproteobacteria</taxon>
        <taxon>Burkholderiales</taxon>
        <taxon>Oxalobacteraceae</taxon>
        <taxon>Herminiimonas</taxon>
    </lineage>
</organism>
<proteinExistence type="predicted"/>
<evidence type="ECO:0000313" key="1">
    <source>
        <dbReference type="EMBL" id="MFC7286832.1"/>
    </source>
</evidence>